<dbReference type="EMBL" id="FNIC01000009">
    <property type="protein sequence ID" value="SDO51400.1"/>
    <property type="molecule type" value="Genomic_DNA"/>
</dbReference>
<evidence type="ECO:0008006" key="3">
    <source>
        <dbReference type="Google" id="ProtNLM"/>
    </source>
</evidence>
<name>A0A1H0K6M8_9ACTN</name>
<sequence length="104" mass="11237">MDVALLYFDGCPNWKTTESLLLDVMGELGVASDKLVLQRVETPEEAAALSFHGSPTVLVDGVDPFADPNAAVGLACRLYPTETGLAGSPSRQQLTQVLRSRKYR</sequence>
<dbReference type="OrthoDB" id="7185309at2"/>
<dbReference type="Proteomes" id="UP000199004">
    <property type="component" value="Unassembled WGS sequence"/>
</dbReference>
<evidence type="ECO:0000313" key="1">
    <source>
        <dbReference type="EMBL" id="SDO51400.1"/>
    </source>
</evidence>
<evidence type="ECO:0000313" key="2">
    <source>
        <dbReference type="Proteomes" id="UP000199004"/>
    </source>
</evidence>
<dbReference type="AlphaFoldDB" id="A0A1H0K6M8"/>
<gene>
    <name evidence="1" type="ORF">SAMN05192576_4168</name>
</gene>
<keyword evidence="2" id="KW-1185">Reference proteome</keyword>
<dbReference type="RefSeq" id="WP_091026725.1">
    <property type="nucleotide sequence ID" value="NZ_BKAE01000014.1"/>
</dbReference>
<accession>A0A1H0K6M8</accession>
<dbReference type="STRING" id="1005944.SAMN05192576_4168"/>
<protein>
    <recommendedName>
        <fullName evidence="3">Thioredoxin family protein</fullName>
    </recommendedName>
</protein>
<organism evidence="1 2">
    <name type="scientific">Nocardioides szechwanensis</name>
    <dbReference type="NCBI Taxonomy" id="1005944"/>
    <lineage>
        <taxon>Bacteria</taxon>
        <taxon>Bacillati</taxon>
        <taxon>Actinomycetota</taxon>
        <taxon>Actinomycetes</taxon>
        <taxon>Propionibacteriales</taxon>
        <taxon>Nocardioidaceae</taxon>
        <taxon>Nocardioides</taxon>
    </lineage>
</organism>
<proteinExistence type="predicted"/>
<reference evidence="1 2" key="1">
    <citation type="submission" date="2016-10" db="EMBL/GenBank/DDBJ databases">
        <authorList>
            <person name="de Groot N.N."/>
        </authorList>
    </citation>
    <scope>NUCLEOTIDE SEQUENCE [LARGE SCALE GENOMIC DNA]</scope>
    <source>
        <strain evidence="1 2">CGMCC 1.11147</strain>
    </source>
</reference>